<dbReference type="KEGG" id="azc:AZC_2133"/>
<protein>
    <recommendedName>
        <fullName evidence="3">Sulfate transporter</fullName>
    </recommendedName>
</protein>
<evidence type="ECO:0000313" key="1">
    <source>
        <dbReference type="EMBL" id="BAF88131.1"/>
    </source>
</evidence>
<evidence type="ECO:0000313" key="2">
    <source>
        <dbReference type="Proteomes" id="UP000000270"/>
    </source>
</evidence>
<keyword evidence="2" id="KW-1185">Reference proteome</keyword>
<proteinExistence type="predicted"/>
<dbReference type="STRING" id="438753.AZC_2133"/>
<reference evidence="1 2" key="4">
    <citation type="journal article" date="2009" name="Appl. Environ. Microbiol.">
        <title>Comparative genome-wide transcriptional profiling of Azorhizobium caulinodans ORS571 grown under free-living and symbiotic conditions.</title>
        <authorList>
            <person name="Tsukada S."/>
            <person name="Aono T."/>
            <person name="Akiba N."/>
            <person name="Lee KB."/>
            <person name="Liu CT."/>
            <person name="Toyazaki H."/>
            <person name="Oyaizu H."/>
        </authorList>
    </citation>
    <scope>NUCLEOTIDE SEQUENCE [LARGE SCALE GENOMIC DNA]</scope>
    <source>
        <strain evidence="2">ATCC 43989 / DSM 5975 / JCM 20966 / LMG 6465 / NBRC 14845 / NCIMB 13405 / ORS 571</strain>
    </source>
</reference>
<accession>A8I7K7</accession>
<dbReference type="EMBL" id="AP009384">
    <property type="protein sequence ID" value="BAF88131.1"/>
    <property type="molecule type" value="Genomic_DNA"/>
</dbReference>
<sequence>MDGVIEMGGNRYMTDPQGHLVPVDLVKPQDALEDQTVRKIIRYADDLSAQIARFRGHTFDDVASFVSILAERYGATRGGAKGNTTLTSFDGCLKVVVQVQDVLTFGPELQVAKAIVDECVAAWSDGAPAEVRALVQHAFQTDREGRINRAALFSLRRLKIEREPWPRAMAALDDAIRVVGSREYVRFYRRANARAKWEPITIDLASAA</sequence>
<organism evidence="1 2">
    <name type="scientific">Azorhizobium caulinodans (strain ATCC 43989 / DSM 5975 / JCM 20966 / LMG 6465 / NBRC 14845 / NCIMB 13405 / ORS 571)</name>
    <dbReference type="NCBI Taxonomy" id="438753"/>
    <lineage>
        <taxon>Bacteria</taxon>
        <taxon>Pseudomonadati</taxon>
        <taxon>Pseudomonadota</taxon>
        <taxon>Alphaproteobacteria</taxon>
        <taxon>Hyphomicrobiales</taxon>
        <taxon>Xanthobacteraceae</taxon>
        <taxon>Azorhizobium</taxon>
    </lineage>
</organism>
<dbReference type="InterPro" id="IPR021505">
    <property type="entry name" value="Phage_B3_Orf6"/>
</dbReference>
<reference evidence="1 2" key="5">
    <citation type="journal article" date="2010" name="Appl. Environ. Microbiol.">
        <title>phrR-like gene praR of Azorhizobium caulinodans ORS571 is essential for symbiosis with Sesbania rostrata and is involved in expression of reb genes.</title>
        <authorList>
            <person name="Akiba N."/>
            <person name="Aono T."/>
            <person name="Toyazaki H."/>
            <person name="Sato S."/>
            <person name="Oyaizu H."/>
        </authorList>
    </citation>
    <scope>NUCLEOTIDE SEQUENCE [LARGE SCALE GENOMIC DNA]</scope>
    <source>
        <strain evidence="2">ATCC 43989 / DSM 5975 / JCM 20966 / LMG 6465 / NBRC 14845 / NCIMB 13405 / ORS 571</strain>
    </source>
</reference>
<dbReference type="Pfam" id="PF11363">
    <property type="entry name" value="DUF3164"/>
    <property type="match status" value="1"/>
</dbReference>
<dbReference type="HOGENOM" id="CLU_086570_0_0_5"/>
<evidence type="ECO:0008006" key="3">
    <source>
        <dbReference type="Google" id="ProtNLM"/>
    </source>
</evidence>
<reference evidence="2" key="2">
    <citation type="submission" date="2007-04" db="EMBL/GenBank/DDBJ databases">
        <title>Complete genome sequence of the nitrogen-fixing bacterium Azorhizobium caulinodans ORS571.</title>
        <authorList>
            <person name="Lee K.B."/>
            <person name="Backer P.D."/>
            <person name="Aono T."/>
            <person name="Liu C.T."/>
            <person name="Suzuki S."/>
            <person name="Suzuki T."/>
            <person name="Kaneko T."/>
            <person name="Yamada M."/>
            <person name="Tabata S."/>
            <person name="Kupfer D.M."/>
            <person name="Najar F.Z."/>
            <person name="Wiley G.B."/>
            <person name="Roe B."/>
            <person name="Binnewies T."/>
            <person name="Ussery D."/>
            <person name="Vereecke D."/>
            <person name="Gevers D."/>
            <person name="Holsters M."/>
            <person name="Oyaizu H."/>
        </authorList>
    </citation>
    <scope>NUCLEOTIDE SEQUENCE [LARGE SCALE GENOMIC DNA]</scope>
    <source>
        <strain evidence="2">ATCC 43989 / DSM 5975 / JCM 20966 / LMG 6465 / NBRC 14845 / NCIMB 13405 / ORS 571</strain>
    </source>
</reference>
<reference evidence="1 2" key="1">
    <citation type="journal article" date="2007" name="Appl. Environ. Microbiol.">
        <title>Rhizobial factors required for stem nodule maturation and maintenance in Sesbania rostrata-Azorhizobium caulinodans ORS571 symbiosis.</title>
        <authorList>
            <person name="Suzuki S."/>
            <person name="Aono T."/>
            <person name="Lee KB."/>
            <person name="Suzuki T."/>
            <person name="Liu CT."/>
            <person name="Miwa H."/>
            <person name="Wakao S."/>
            <person name="Iki T."/>
            <person name="Oyaizu H."/>
        </authorList>
    </citation>
    <scope>NUCLEOTIDE SEQUENCE [LARGE SCALE GENOMIC DNA]</scope>
    <source>
        <strain evidence="2">ATCC 43989 / DSM 5975 / JCM 20966 / LMG 6465 / NBRC 14845 / NCIMB 13405 / ORS 571</strain>
    </source>
</reference>
<dbReference type="eggNOG" id="ENOG502ZBJ1">
    <property type="taxonomic scope" value="Bacteria"/>
</dbReference>
<name>A8I7K7_AZOC5</name>
<dbReference type="AlphaFoldDB" id="A8I7K7"/>
<reference evidence="1 2" key="6">
    <citation type="journal article" date="2011" name="Appl. Environ. Microbiol.">
        <title>Involvement of the azorhizobial chromosome partition gene (parA) in the onset of bacteroid differentiation during Sesbania rostrata stem nodule development.</title>
        <authorList>
            <person name="Liu CT."/>
            <person name="Lee KB."/>
            <person name="Wang YS."/>
            <person name="Peng MH."/>
            <person name="Lee KT."/>
            <person name="Suzuki S."/>
            <person name="Suzuki T."/>
            <person name="Oyaizu H."/>
        </authorList>
    </citation>
    <scope>NUCLEOTIDE SEQUENCE [LARGE SCALE GENOMIC DNA]</scope>
    <source>
        <strain evidence="2">ATCC 43989 / DSM 5975 / JCM 20966 / LMG 6465 / NBRC 14845 / NCIMB 13405 / ORS 571</strain>
    </source>
</reference>
<dbReference type="Proteomes" id="UP000000270">
    <property type="component" value="Chromosome"/>
</dbReference>
<reference evidence="1 2" key="3">
    <citation type="journal article" date="2008" name="BMC Genomics">
        <title>The genome of the versatile nitrogen fixer Azorhizobium caulinodans ORS571.</title>
        <authorList>
            <person name="Lee KB."/>
            <person name="Backer P.D."/>
            <person name="Aono T."/>
            <person name="Liu CT."/>
            <person name="Suzuki S."/>
            <person name="Suzuki T."/>
            <person name="Kaneko T."/>
            <person name="Yamada M."/>
            <person name="Tabata S."/>
            <person name="Kupfer D.M."/>
            <person name="Najar F.Z."/>
            <person name="Wiley G.B."/>
            <person name="Roe B."/>
            <person name="Binnewies T.T."/>
            <person name="Ussery D.W."/>
            <person name="D'Haeze W."/>
            <person name="Herder J.D."/>
            <person name="Gevers D."/>
            <person name="Vereecke D."/>
            <person name="Holsters M."/>
            <person name="Oyaizu H."/>
        </authorList>
    </citation>
    <scope>NUCLEOTIDE SEQUENCE [LARGE SCALE GENOMIC DNA]</scope>
    <source>
        <strain evidence="2">ATCC 43989 / DSM 5975 / JCM 20966 / LMG 6465 / NBRC 14845 / NCIMB 13405 / ORS 571</strain>
    </source>
</reference>
<gene>
    <name evidence="1" type="ordered locus">AZC_2133</name>
</gene>